<dbReference type="PANTHER" id="PTHR43179:SF12">
    <property type="entry name" value="GALACTOFURANOSYLTRANSFERASE GLFT2"/>
    <property type="match status" value="1"/>
</dbReference>
<dbReference type="Gene3D" id="3.90.550.10">
    <property type="entry name" value="Spore Coat Polysaccharide Biosynthesis Protein SpsA, Chain A"/>
    <property type="match status" value="1"/>
</dbReference>
<dbReference type="PANTHER" id="PTHR43179">
    <property type="entry name" value="RHAMNOSYLTRANSFERASE WBBL"/>
    <property type="match status" value="1"/>
</dbReference>
<comment type="similarity">
    <text evidence="2">Belongs to the glycosyltransferase 2 family.</text>
</comment>
<comment type="caution">
    <text evidence="6">The sequence shown here is derived from an EMBL/GenBank/DDBJ whole genome shotgun (WGS) entry which is preliminary data.</text>
</comment>
<evidence type="ECO:0000256" key="2">
    <source>
        <dbReference type="ARBA" id="ARBA00006739"/>
    </source>
</evidence>
<dbReference type="InterPro" id="IPR029044">
    <property type="entry name" value="Nucleotide-diphossugar_trans"/>
</dbReference>
<keyword evidence="7" id="KW-1185">Reference proteome</keyword>
<keyword evidence="4" id="KW-0808">Transferase</keyword>
<protein>
    <submittedName>
        <fullName evidence="6">Glycosyltransferase family 2 protein</fullName>
    </submittedName>
</protein>
<dbReference type="InterPro" id="IPR001173">
    <property type="entry name" value="Glyco_trans_2-like"/>
</dbReference>
<comment type="pathway">
    <text evidence="1">Cell wall biogenesis; cell wall polysaccharide biosynthesis.</text>
</comment>
<dbReference type="EMBL" id="JANVAD010000005">
    <property type="protein sequence ID" value="MCS6523147.1"/>
    <property type="molecule type" value="Genomic_DNA"/>
</dbReference>
<evidence type="ECO:0000256" key="4">
    <source>
        <dbReference type="ARBA" id="ARBA00022679"/>
    </source>
</evidence>
<dbReference type="CDD" id="cd00761">
    <property type="entry name" value="Glyco_tranf_GTA_type"/>
    <property type="match status" value="1"/>
</dbReference>
<dbReference type="SUPFAM" id="SSF53448">
    <property type="entry name" value="Nucleotide-diphospho-sugar transferases"/>
    <property type="match status" value="1"/>
</dbReference>
<dbReference type="RefSeq" id="WP_167509984.1">
    <property type="nucleotide sequence ID" value="NZ_BMNV01000007.1"/>
</dbReference>
<organism evidence="6 7">
    <name type="scientific">Curtobacterium citreum</name>
    <dbReference type="NCBI Taxonomy" id="2036"/>
    <lineage>
        <taxon>Bacteria</taxon>
        <taxon>Bacillati</taxon>
        <taxon>Actinomycetota</taxon>
        <taxon>Actinomycetes</taxon>
        <taxon>Micrococcales</taxon>
        <taxon>Microbacteriaceae</taxon>
        <taxon>Curtobacterium</taxon>
    </lineage>
</organism>
<dbReference type="GeneID" id="95322913"/>
<evidence type="ECO:0000313" key="7">
    <source>
        <dbReference type="Proteomes" id="UP001652264"/>
    </source>
</evidence>
<keyword evidence="3" id="KW-0328">Glycosyltransferase</keyword>
<evidence type="ECO:0000256" key="1">
    <source>
        <dbReference type="ARBA" id="ARBA00004776"/>
    </source>
</evidence>
<proteinExistence type="inferred from homology"/>
<sequence>MTAVQRAGILVTVATFRRPDGLVALLRSLERMVDAPPFDVLVVDNDPRHSATPAVDGVRGELGFPVRLVAEPAPGIAAARNAALRAADTYRWVCFVDDDEEVDPGWLLRLTDVRRRSDADGVTGPVEFSFAVDPPRWALLGNFFIRPDFADGAPCPTAATNNLLLSVDALRARDLRFDLRLGTTGGSDIMLTRQLTSRGGRIVWCEGAVVHETVPAARCRPRWILRRAVRSGNTEALVALALATSAPARFAVLLGGLARIVVGSGRLVTAPLVNRQQRGAAALRTLLRGIGVVAAWSGRPVREYARPVPQEHR</sequence>
<gene>
    <name evidence="6" type="ORF">NYQ28_11275</name>
</gene>
<feature type="domain" description="Glycosyltransferase 2-like" evidence="5">
    <location>
        <begin position="11"/>
        <end position="170"/>
    </location>
</feature>
<evidence type="ECO:0000259" key="5">
    <source>
        <dbReference type="Pfam" id="PF00535"/>
    </source>
</evidence>
<name>A0ABT2HJ52_9MICO</name>
<accession>A0ABT2HJ52</accession>
<evidence type="ECO:0000313" key="6">
    <source>
        <dbReference type="EMBL" id="MCS6523147.1"/>
    </source>
</evidence>
<dbReference type="Pfam" id="PF00535">
    <property type="entry name" value="Glycos_transf_2"/>
    <property type="match status" value="1"/>
</dbReference>
<evidence type="ECO:0000256" key="3">
    <source>
        <dbReference type="ARBA" id="ARBA00022676"/>
    </source>
</evidence>
<reference evidence="6 7" key="1">
    <citation type="submission" date="2022-08" db="EMBL/GenBank/DDBJ databases">
        <title>Taxonomy of Curtobacterium flaccumfaciens.</title>
        <authorList>
            <person name="Osdaghi E."/>
            <person name="Taghavi S.M."/>
            <person name="Hamidizade M."/>
            <person name="Abachi H."/>
            <person name="Fazliarab A."/>
            <person name="Baeyen S."/>
            <person name="Portier P."/>
            <person name="Van Vaerenbergh J."/>
            <person name="Jacques M.-A."/>
        </authorList>
    </citation>
    <scope>NUCLEOTIDE SEQUENCE [LARGE SCALE GENOMIC DNA]</scope>
    <source>
        <strain evidence="6 7">LMG8786T</strain>
    </source>
</reference>
<dbReference type="Proteomes" id="UP001652264">
    <property type="component" value="Unassembled WGS sequence"/>
</dbReference>